<gene>
    <name evidence="1" type="ORF">J4Q44_G00229630</name>
</gene>
<evidence type="ECO:0000313" key="1">
    <source>
        <dbReference type="EMBL" id="KAK6306038.1"/>
    </source>
</evidence>
<keyword evidence="2" id="KW-1185">Reference proteome</keyword>
<organism evidence="1 2">
    <name type="scientific">Coregonus suidteri</name>
    <dbReference type="NCBI Taxonomy" id="861788"/>
    <lineage>
        <taxon>Eukaryota</taxon>
        <taxon>Metazoa</taxon>
        <taxon>Chordata</taxon>
        <taxon>Craniata</taxon>
        <taxon>Vertebrata</taxon>
        <taxon>Euteleostomi</taxon>
        <taxon>Actinopterygii</taxon>
        <taxon>Neopterygii</taxon>
        <taxon>Teleostei</taxon>
        <taxon>Protacanthopterygii</taxon>
        <taxon>Salmoniformes</taxon>
        <taxon>Salmonidae</taxon>
        <taxon>Coregoninae</taxon>
        <taxon>Coregonus</taxon>
    </lineage>
</organism>
<sequence length="123" mass="13892">MCWLPIDQPLPLPDDSMICAQGPSPCSGTQSLASRLRRIGDEMDKNWTKATPIGARHYKGKASNRWCLQDPEEETEKAVRIFALRKWMPPSQPATERRGPMCTLTCHHDQHATHAARPLRTGF</sequence>
<reference evidence="1 2" key="1">
    <citation type="submission" date="2021-04" db="EMBL/GenBank/DDBJ databases">
        <authorList>
            <person name="De Guttry C."/>
            <person name="Zahm M."/>
            <person name="Klopp C."/>
            <person name="Cabau C."/>
            <person name="Louis A."/>
            <person name="Berthelot C."/>
            <person name="Parey E."/>
            <person name="Roest Crollius H."/>
            <person name="Montfort J."/>
            <person name="Robinson-Rechavi M."/>
            <person name="Bucao C."/>
            <person name="Bouchez O."/>
            <person name="Gislard M."/>
            <person name="Lluch J."/>
            <person name="Milhes M."/>
            <person name="Lampietro C."/>
            <person name="Lopez Roques C."/>
            <person name="Donnadieu C."/>
            <person name="Braasch I."/>
            <person name="Desvignes T."/>
            <person name="Postlethwait J."/>
            <person name="Bobe J."/>
            <person name="Wedekind C."/>
            <person name="Guiguen Y."/>
        </authorList>
    </citation>
    <scope>NUCLEOTIDE SEQUENCE [LARGE SCALE GENOMIC DNA]</scope>
    <source>
        <strain evidence="1">Cs_M1</strain>
        <tissue evidence="1">Blood</tissue>
    </source>
</reference>
<dbReference type="Proteomes" id="UP001356427">
    <property type="component" value="Unassembled WGS sequence"/>
</dbReference>
<protein>
    <submittedName>
        <fullName evidence="1">Uncharacterized protein</fullName>
    </submittedName>
</protein>
<accession>A0AAN8LAF3</accession>
<proteinExistence type="predicted"/>
<dbReference type="AlphaFoldDB" id="A0AAN8LAF3"/>
<evidence type="ECO:0000313" key="2">
    <source>
        <dbReference type="Proteomes" id="UP001356427"/>
    </source>
</evidence>
<comment type="caution">
    <text evidence="1">The sequence shown here is derived from an EMBL/GenBank/DDBJ whole genome shotgun (WGS) entry which is preliminary data.</text>
</comment>
<dbReference type="EMBL" id="JAGTTL010000021">
    <property type="protein sequence ID" value="KAK6306038.1"/>
    <property type="molecule type" value="Genomic_DNA"/>
</dbReference>
<name>A0AAN8LAF3_9TELE</name>